<evidence type="ECO:0000256" key="2">
    <source>
        <dbReference type="SAM" id="MobiDB-lite"/>
    </source>
</evidence>
<protein>
    <submittedName>
        <fullName evidence="5">Peptidoglycan-binding protein LysM</fullName>
    </submittedName>
</protein>
<dbReference type="InterPro" id="IPR020011">
    <property type="entry name" value="FimV_C"/>
</dbReference>
<dbReference type="Gene3D" id="1.20.58.2200">
    <property type="match status" value="1"/>
</dbReference>
<gene>
    <name evidence="5" type="ORF">C5612_02400</name>
</gene>
<dbReference type="RefSeq" id="WP_105339957.1">
    <property type="nucleotide sequence ID" value="NZ_PUIN01000001.1"/>
</dbReference>
<dbReference type="Pfam" id="PF25800">
    <property type="entry name" value="FimV_N"/>
    <property type="match status" value="1"/>
</dbReference>
<keyword evidence="3" id="KW-1133">Transmembrane helix</keyword>
<proteinExistence type="predicted"/>
<keyword evidence="3" id="KW-0472">Membrane</keyword>
<keyword evidence="3" id="KW-0812">Transmembrane</keyword>
<dbReference type="InterPro" id="IPR057840">
    <property type="entry name" value="FimV_N"/>
</dbReference>
<keyword evidence="1" id="KW-0175">Coiled coil</keyword>
<feature type="compositionally biased region" description="Low complexity" evidence="2">
    <location>
        <begin position="155"/>
        <end position="164"/>
    </location>
</feature>
<feature type="region of interest" description="Disordered" evidence="2">
    <location>
        <begin position="462"/>
        <end position="492"/>
    </location>
</feature>
<name>A0A2S8HVN6_9PSED</name>
<evidence type="ECO:0000256" key="1">
    <source>
        <dbReference type="SAM" id="Coils"/>
    </source>
</evidence>
<sequence>MLESWHVVLRCCTRLLLVGGAVTYSALAPALGLGEITQHSALNQPFSADIALLDVGGLGEGELSVSLATAEEFSRAGVERVFFLNNLKFTPILRGNRSLIRVTSSKPVKEPFLNFLVQLNQPNGRLLREYTVLIDPPGSPGIVPANDAPAPEPQASAFPSVEPAVAPPPAVKSSAPKPDVDKPAAAPASDPVAEQLATSVLQNQQLQKTIDELNAKLQAQDEQIAGQKKQVTALQTQLSELKQASASAMPVAPQVTAPVPVVAEAPETIHWPLIAGLLALVALLVLAVFIRRQRQQLQTLPEPLPVLPSRDETVLNRTPEPVRPTPQVQSVTGLAQEPPADDVLEGVGIYLAYGRLSEAAGLLRDALLKEPQRTDLSVQLLEVLGKQGDVQAYDAQESSLRDAGFDAQRLQDIRARHPKLVGAAPVVAAVAATPPTVAAPEATSSDEFQLNLDDLSMDANWDLISPFENSPSSAKPSNQPLPSDDPGFTSNLHVLPDVFEIPDEPTLDEPELEWVAEPDSQSLDDSFLNEFSDPGQPLELEPLDAELMDLEPAGPSSADKLEQAQTCIDDGDLDSAIELLNELLKDGDEPLKETARTLLAGIR</sequence>
<feature type="transmembrane region" description="Helical" evidence="3">
    <location>
        <begin position="269"/>
        <end position="290"/>
    </location>
</feature>
<dbReference type="AlphaFoldDB" id="A0A2S8HVN6"/>
<feature type="compositionally biased region" description="Polar residues" evidence="2">
    <location>
        <begin position="467"/>
        <end position="481"/>
    </location>
</feature>
<evidence type="ECO:0000313" key="5">
    <source>
        <dbReference type="EMBL" id="PQP06627.1"/>
    </source>
</evidence>
<reference evidence="5 6" key="1">
    <citation type="submission" date="2018-02" db="EMBL/GenBank/DDBJ databases">
        <title>Draft genome sequencing of Pseudomonas frederiksbergensis 11-D3.</title>
        <authorList>
            <person name="Zheng B.-X."/>
        </authorList>
    </citation>
    <scope>NUCLEOTIDE SEQUENCE [LARGE SCALE GENOMIC DNA]</scope>
    <source>
        <strain evidence="5 6">11-D3</strain>
    </source>
</reference>
<feature type="coiled-coil region" evidence="1">
    <location>
        <begin position="196"/>
        <end position="244"/>
    </location>
</feature>
<comment type="caution">
    <text evidence="5">The sequence shown here is derived from an EMBL/GenBank/DDBJ whole genome shotgun (WGS) entry which is preliminary data.</text>
</comment>
<evidence type="ECO:0000256" key="3">
    <source>
        <dbReference type="SAM" id="Phobius"/>
    </source>
</evidence>
<dbReference type="Proteomes" id="UP000239687">
    <property type="component" value="Unassembled WGS sequence"/>
</dbReference>
<feature type="compositionally biased region" description="Low complexity" evidence="2">
    <location>
        <begin position="171"/>
        <end position="191"/>
    </location>
</feature>
<organism evidence="5 6">
    <name type="scientific">Pseudomonas frederiksbergensis</name>
    <dbReference type="NCBI Taxonomy" id="104087"/>
    <lineage>
        <taxon>Bacteria</taxon>
        <taxon>Pseudomonadati</taxon>
        <taxon>Pseudomonadota</taxon>
        <taxon>Gammaproteobacteria</taxon>
        <taxon>Pseudomonadales</taxon>
        <taxon>Pseudomonadaceae</taxon>
        <taxon>Pseudomonas</taxon>
    </lineage>
</organism>
<accession>A0A2S8HVN6</accession>
<dbReference type="InterPro" id="IPR038440">
    <property type="entry name" value="FimV_C_sf"/>
</dbReference>
<dbReference type="EMBL" id="PUIN01000001">
    <property type="protein sequence ID" value="PQP06627.1"/>
    <property type="molecule type" value="Genomic_DNA"/>
</dbReference>
<dbReference type="NCBIfam" id="TIGR03504">
    <property type="entry name" value="FimV_Cterm"/>
    <property type="match status" value="1"/>
</dbReference>
<feature type="region of interest" description="Disordered" evidence="2">
    <location>
        <begin position="141"/>
        <end position="191"/>
    </location>
</feature>
<evidence type="ECO:0000313" key="6">
    <source>
        <dbReference type="Proteomes" id="UP000239687"/>
    </source>
</evidence>
<feature type="domain" description="FimV N-terminal" evidence="4">
    <location>
        <begin position="31"/>
        <end position="137"/>
    </location>
</feature>
<evidence type="ECO:0000259" key="4">
    <source>
        <dbReference type="Pfam" id="PF25800"/>
    </source>
</evidence>